<feature type="compositionally biased region" description="Acidic residues" evidence="1">
    <location>
        <begin position="33"/>
        <end position="43"/>
    </location>
</feature>
<name>A0A4R2QCJ9_9PSEU</name>
<feature type="transmembrane region" description="Helical" evidence="2">
    <location>
        <begin position="67"/>
        <end position="84"/>
    </location>
</feature>
<keyword evidence="2" id="KW-1133">Transmembrane helix</keyword>
<dbReference type="RefSeq" id="WP_132879423.1">
    <property type="nucleotide sequence ID" value="NZ_SLXQ01000013.1"/>
</dbReference>
<feature type="compositionally biased region" description="Basic and acidic residues" evidence="1">
    <location>
        <begin position="1"/>
        <end position="11"/>
    </location>
</feature>
<evidence type="ECO:0000313" key="3">
    <source>
        <dbReference type="EMBL" id="TCP46740.1"/>
    </source>
</evidence>
<comment type="caution">
    <text evidence="3">The sequence shown here is derived from an EMBL/GenBank/DDBJ whole genome shotgun (WGS) entry which is preliminary data.</text>
</comment>
<evidence type="ECO:0000256" key="1">
    <source>
        <dbReference type="SAM" id="MobiDB-lite"/>
    </source>
</evidence>
<dbReference type="AlphaFoldDB" id="A0A4R2QCJ9"/>
<sequence length="278" mass="29400">MSEHRQHDTPRPRPGGVSEGDTEPIPIQLSGTLDDDIPVDDGELFTSLGARAPAEPTPRRRIRPGEASGLLAVAVLAGLLWWFIRQDDDQRAASDAGQSSQSSQPSEPGEPNQTGERTQPNQPDRKPERVGDTGYFVEVAPVHARTCRANSYGRVTEFFADTDCRRLSRALYTIGRGAERVLVSVSVVQMPRPAGAAALKRMTDTSGTGNVADLVRAGRAGSADLPKVSGGAYASAVSGNRVTIVEAAAFKAGVGEQRLTEAATGALRLGNHTAAPPR</sequence>
<gene>
    <name evidence="3" type="ORF">EV191_11316</name>
</gene>
<dbReference type="Proteomes" id="UP000294911">
    <property type="component" value="Unassembled WGS sequence"/>
</dbReference>
<keyword evidence="4" id="KW-1185">Reference proteome</keyword>
<keyword evidence="2" id="KW-0812">Transmembrane</keyword>
<protein>
    <submittedName>
        <fullName evidence="3">Uncharacterized protein</fullName>
    </submittedName>
</protein>
<reference evidence="3 4" key="1">
    <citation type="submission" date="2019-03" db="EMBL/GenBank/DDBJ databases">
        <title>Genomic Encyclopedia of Type Strains, Phase IV (KMG-IV): sequencing the most valuable type-strain genomes for metagenomic binning, comparative biology and taxonomic classification.</title>
        <authorList>
            <person name="Goeker M."/>
        </authorList>
    </citation>
    <scope>NUCLEOTIDE SEQUENCE [LARGE SCALE GENOMIC DNA]</scope>
    <source>
        <strain evidence="3 4">DSM 45765</strain>
    </source>
</reference>
<feature type="compositionally biased region" description="Polar residues" evidence="1">
    <location>
        <begin position="112"/>
        <end position="122"/>
    </location>
</feature>
<evidence type="ECO:0000313" key="4">
    <source>
        <dbReference type="Proteomes" id="UP000294911"/>
    </source>
</evidence>
<organism evidence="3 4">
    <name type="scientific">Tamaricihabitans halophyticus</name>
    <dbReference type="NCBI Taxonomy" id="1262583"/>
    <lineage>
        <taxon>Bacteria</taxon>
        <taxon>Bacillati</taxon>
        <taxon>Actinomycetota</taxon>
        <taxon>Actinomycetes</taxon>
        <taxon>Pseudonocardiales</taxon>
        <taxon>Pseudonocardiaceae</taxon>
        <taxon>Tamaricihabitans</taxon>
    </lineage>
</organism>
<accession>A0A4R2QCJ9</accession>
<keyword evidence="2" id="KW-0472">Membrane</keyword>
<feature type="compositionally biased region" description="Low complexity" evidence="1">
    <location>
        <begin position="93"/>
        <end position="111"/>
    </location>
</feature>
<evidence type="ECO:0000256" key="2">
    <source>
        <dbReference type="SAM" id="Phobius"/>
    </source>
</evidence>
<dbReference type="OrthoDB" id="3692129at2"/>
<feature type="region of interest" description="Disordered" evidence="1">
    <location>
        <begin position="92"/>
        <end position="130"/>
    </location>
</feature>
<dbReference type="EMBL" id="SLXQ01000013">
    <property type="protein sequence ID" value="TCP46740.1"/>
    <property type="molecule type" value="Genomic_DNA"/>
</dbReference>
<proteinExistence type="predicted"/>
<feature type="region of interest" description="Disordered" evidence="1">
    <location>
        <begin position="1"/>
        <end position="63"/>
    </location>
</feature>